<evidence type="ECO:0000259" key="2">
    <source>
        <dbReference type="Pfam" id="PF12804"/>
    </source>
</evidence>
<dbReference type="SUPFAM" id="SSF53448">
    <property type="entry name" value="Nucleotide-diphospho-sugar transferases"/>
    <property type="match status" value="1"/>
</dbReference>
<dbReference type="RefSeq" id="WP_157706761.1">
    <property type="nucleotide sequence ID" value="NZ_CP034348.1"/>
</dbReference>
<dbReference type="Pfam" id="PF12804">
    <property type="entry name" value="NTP_transf_3"/>
    <property type="match status" value="1"/>
</dbReference>
<keyword evidence="4" id="KW-1185">Reference proteome</keyword>
<evidence type="ECO:0000313" key="4">
    <source>
        <dbReference type="Proteomes" id="UP000428330"/>
    </source>
</evidence>
<dbReference type="InterPro" id="IPR025877">
    <property type="entry name" value="MobA-like_NTP_Trfase"/>
</dbReference>
<dbReference type="PANTHER" id="PTHR43777:SF1">
    <property type="entry name" value="MOLYBDENUM COFACTOR CYTIDYLYLTRANSFERASE"/>
    <property type="match status" value="1"/>
</dbReference>
<dbReference type="InterPro" id="IPR029044">
    <property type="entry name" value="Nucleotide-diphossugar_trans"/>
</dbReference>
<gene>
    <name evidence="3" type="ORF">EI983_07490</name>
</gene>
<accession>A0A6I6IMC1</accession>
<dbReference type="OrthoDB" id="9779263at2"/>
<name>A0A6I6IMC1_9RHOB</name>
<keyword evidence="1" id="KW-0460">Magnesium</keyword>
<sequence length="204" mass="20943">MKASIASDLVILIPAAGASSRMQGRDKLLEDIDGAPLLRVVAQRALATGAPVVVVLSEGRDARRAALADLDLSFITLPDPAGGMAASIRAGMGAVPDGCAGVMILPADMPELKTEYLEKVARQSSCNPGAVVRAADARGAAGHPVVFPPRLFAALRALPDGEGARGAMAGEEIIPCPLPGAAALTDLDTQDDWAAWRTRQNSTG</sequence>
<dbReference type="AlphaFoldDB" id="A0A6I6IMC1"/>
<dbReference type="KEGG" id="rom:EI983_07490"/>
<protein>
    <submittedName>
        <fullName evidence="3">Nucleotidyltransferase family protein</fullName>
    </submittedName>
</protein>
<reference evidence="4" key="1">
    <citation type="submission" date="2018-12" db="EMBL/GenBank/DDBJ databases">
        <title>Complete genome sequence of Roseovarius sp. MME-070.</title>
        <authorList>
            <person name="Nam Y.-D."/>
            <person name="Kang J."/>
            <person name="Chung W.-H."/>
            <person name="Park Y.S."/>
        </authorList>
    </citation>
    <scope>NUCLEOTIDE SEQUENCE [LARGE SCALE GENOMIC DNA]</scope>
    <source>
        <strain evidence="4">MME-070</strain>
    </source>
</reference>
<dbReference type="EMBL" id="CP034348">
    <property type="protein sequence ID" value="QGX98129.1"/>
    <property type="molecule type" value="Genomic_DNA"/>
</dbReference>
<dbReference type="PANTHER" id="PTHR43777">
    <property type="entry name" value="MOLYBDENUM COFACTOR CYTIDYLYLTRANSFERASE"/>
    <property type="match status" value="1"/>
</dbReference>
<dbReference type="Proteomes" id="UP000428330">
    <property type="component" value="Chromosome"/>
</dbReference>
<evidence type="ECO:0000313" key="3">
    <source>
        <dbReference type="EMBL" id="QGX98129.1"/>
    </source>
</evidence>
<proteinExistence type="predicted"/>
<organism evidence="3 4">
    <name type="scientific">Roseovarius faecimaris</name>
    <dbReference type="NCBI Taxonomy" id="2494550"/>
    <lineage>
        <taxon>Bacteria</taxon>
        <taxon>Pseudomonadati</taxon>
        <taxon>Pseudomonadota</taxon>
        <taxon>Alphaproteobacteria</taxon>
        <taxon>Rhodobacterales</taxon>
        <taxon>Roseobacteraceae</taxon>
        <taxon>Roseovarius</taxon>
    </lineage>
</organism>
<dbReference type="GO" id="GO:0016779">
    <property type="term" value="F:nucleotidyltransferase activity"/>
    <property type="evidence" value="ECO:0007669"/>
    <property type="project" value="UniProtKB-ARBA"/>
</dbReference>
<dbReference type="CDD" id="cd04182">
    <property type="entry name" value="GT_2_like_f"/>
    <property type="match status" value="1"/>
</dbReference>
<feature type="domain" description="MobA-like NTP transferase" evidence="2">
    <location>
        <begin position="12"/>
        <end position="168"/>
    </location>
</feature>
<evidence type="ECO:0000256" key="1">
    <source>
        <dbReference type="ARBA" id="ARBA00022842"/>
    </source>
</evidence>
<keyword evidence="3" id="KW-0808">Transferase</keyword>
<dbReference type="Gene3D" id="3.90.550.10">
    <property type="entry name" value="Spore Coat Polysaccharide Biosynthesis Protein SpsA, Chain A"/>
    <property type="match status" value="1"/>
</dbReference>